<proteinExistence type="predicted"/>
<keyword evidence="1" id="KW-0479">Metal-binding</keyword>
<reference evidence="6" key="2">
    <citation type="submission" date="2020-05" db="UniProtKB">
        <authorList>
            <consortium name="EnsemblMetazoa"/>
        </authorList>
    </citation>
    <scope>IDENTIFICATION</scope>
    <source>
        <strain evidence="6">FAR1</strain>
    </source>
</reference>
<evidence type="ECO:0000256" key="3">
    <source>
        <dbReference type="ARBA" id="ARBA00022833"/>
    </source>
</evidence>
<protein>
    <recommendedName>
        <fullName evidence="5">FLYWCH-type domain-containing protein</fullName>
    </recommendedName>
</protein>
<dbReference type="GO" id="GO:0008270">
    <property type="term" value="F:zinc ion binding"/>
    <property type="evidence" value="ECO:0007669"/>
    <property type="project" value="UniProtKB-KW"/>
</dbReference>
<dbReference type="Pfam" id="PF04500">
    <property type="entry name" value="FLYWCH"/>
    <property type="match status" value="1"/>
</dbReference>
<accession>A0A182Q2J8</accession>
<evidence type="ECO:0000256" key="1">
    <source>
        <dbReference type="ARBA" id="ARBA00022723"/>
    </source>
</evidence>
<keyword evidence="7" id="KW-1185">Reference proteome</keyword>
<dbReference type="InterPro" id="IPR007588">
    <property type="entry name" value="Znf_FLYWCH"/>
</dbReference>
<dbReference type="Gene3D" id="2.20.25.240">
    <property type="match status" value="1"/>
</dbReference>
<reference evidence="7" key="1">
    <citation type="submission" date="2014-01" db="EMBL/GenBank/DDBJ databases">
        <title>The Genome Sequence of Anopheles farauti FAR1 (V2).</title>
        <authorList>
            <consortium name="The Broad Institute Genomics Platform"/>
            <person name="Neafsey D.E."/>
            <person name="Besansky N."/>
            <person name="Howell P."/>
            <person name="Walton C."/>
            <person name="Young S.K."/>
            <person name="Zeng Q."/>
            <person name="Gargeya S."/>
            <person name="Fitzgerald M."/>
            <person name="Haas B."/>
            <person name="Abouelleil A."/>
            <person name="Allen A.W."/>
            <person name="Alvarado L."/>
            <person name="Arachchi H.M."/>
            <person name="Berlin A.M."/>
            <person name="Chapman S.B."/>
            <person name="Gainer-Dewar J."/>
            <person name="Goldberg J."/>
            <person name="Griggs A."/>
            <person name="Gujja S."/>
            <person name="Hansen M."/>
            <person name="Howarth C."/>
            <person name="Imamovic A."/>
            <person name="Ireland A."/>
            <person name="Larimer J."/>
            <person name="McCowan C."/>
            <person name="Murphy C."/>
            <person name="Pearson M."/>
            <person name="Poon T.W."/>
            <person name="Priest M."/>
            <person name="Roberts A."/>
            <person name="Saif S."/>
            <person name="Shea T."/>
            <person name="Sisk P."/>
            <person name="Sykes S."/>
            <person name="Wortman J."/>
            <person name="Nusbaum C."/>
            <person name="Birren B."/>
        </authorList>
    </citation>
    <scope>NUCLEOTIDE SEQUENCE [LARGE SCALE GENOMIC DNA]</scope>
    <source>
        <strain evidence="7">FAR1</strain>
    </source>
</reference>
<evidence type="ECO:0000313" key="6">
    <source>
        <dbReference type="EnsemblMetazoa" id="AFAF001825-PA"/>
    </source>
</evidence>
<feature type="region of interest" description="Disordered" evidence="4">
    <location>
        <begin position="1"/>
        <end position="65"/>
    </location>
</feature>
<dbReference type="EnsemblMetazoa" id="AFAF001825-RA">
    <property type="protein sequence ID" value="AFAF001825-PA"/>
    <property type="gene ID" value="AFAF001825"/>
</dbReference>
<feature type="domain" description="FLYWCH-type" evidence="5">
    <location>
        <begin position="87"/>
        <end position="146"/>
    </location>
</feature>
<evidence type="ECO:0000259" key="5">
    <source>
        <dbReference type="Pfam" id="PF04500"/>
    </source>
</evidence>
<dbReference type="EMBL" id="AXCN02000110">
    <property type="status" value="NOT_ANNOTATED_CDS"/>
    <property type="molecule type" value="Genomic_DNA"/>
</dbReference>
<sequence length="183" mass="20667">PKNSSKQRKADYRNNPDEFELPDPVLPGVSAIRSYRPVTKVGNTDGKQRKRTAPAPPPVPKSTTGVTRLRKLTLNEILTTPGTPAVFLANRFGSAKVVLNEHHYVYHFASAGISYYRCEQFKRNQCPAQILVVGGTTHAINVDHNHVFDERLQEQLFIAFWLARLHQPRIGTADKRRISSKVR</sequence>
<organism evidence="6 7">
    <name type="scientific">Anopheles farauti</name>
    <dbReference type="NCBI Taxonomy" id="69004"/>
    <lineage>
        <taxon>Eukaryota</taxon>
        <taxon>Metazoa</taxon>
        <taxon>Ecdysozoa</taxon>
        <taxon>Arthropoda</taxon>
        <taxon>Hexapoda</taxon>
        <taxon>Insecta</taxon>
        <taxon>Pterygota</taxon>
        <taxon>Neoptera</taxon>
        <taxon>Endopterygota</taxon>
        <taxon>Diptera</taxon>
        <taxon>Nematocera</taxon>
        <taxon>Culicoidea</taxon>
        <taxon>Culicidae</taxon>
        <taxon>Anophelinae</taxon>
        <taxon>Anopheles</taxon>
    </lineage>
</organism>
<dbReference type="Proteomes" id="UP000075886">
    <property type="component" value="Unassembled WGS sequence"/>
</dbReference>
<keyword evidence="3" id="KW-0862">Zinc</keyword>
<dbReference type="AlphaFoldDB" id="A0A182Q2J8"/>
<evidence type="ECO:0000313" key="7">
    <source>
        <dbReference type="Proteomes" id="UP000075886"/>
    </source>
</evidence>
<evidence type="ECO:0000256" key="4">
    <source>
        <dbReference type="SAM" id="MobiDB-lite"/>
    </source>
</evidence>
<dbReference type="VEuPathDB" id="VectorBase:AFAF001825"/>
<evidence type="ECO:0000256" key="2">
    <source>
        <dbReference type="ARBA" id="ARBA00022771"/>
    </source>
</evidence>
<name>A0A182Q2J8_9DIPT</name>
<keyword evidence="2" id="KW-0863">Zinc-finger</keyword>